<comment type="caution">
    <text evidence="5">The sequence shown here is derived from an EMBL/GenBank/DDBJ whole genome shotgun (WGS) entry which is preliminary data.</text>
</comment>
<comment type="cofactor">
    <cofactor evidence="1">
        <name>Mg(2+)</name>
        <dbReference type="ChEBI" id="CHEBI:18420"/>
    </cofactor>
</comment>
<keyword evidence="6" id="KW-1185">Reference proteome</keyword>
<proteinExistence type="inferred from homology"/>
<dbReference type="InterPro" id="IPR023198">
    <property type="entry name" value="PGP-like_dom2"/>
</dbReference>
<evidence type="ECO:0000256" key="4">
    <source>
        <dbReference type="ARBA" id="ARBA00022842"/>
    </source>
</evidence>
<dbReference type="InterPro" id="IPR036412">
    <property type="entry name" value="HAD-like_sf"/>
</dbReference>
<dbReference type="PANTHER" id="PTHR46193">
    <property type="entry name" value="6-PHOSPHOGLUCONATE PHOSPHATASE"/>
    <property type="match status" value="1"/>
</dbReference>
<dbReference type="PANTHER" id="PTHR46193:SF10">
    <property type="entry name" value="6-PHOSPHOGLUCONATE PHOSPHATASE"/>
    <property type="match status" value="1"/>
</dbReference>
<dbReference type="SFLD" id="SFLDS00003">
    <property type="entry name" value="Haloacid_Dehalogenase"/>
    <property type="match status" value="1"/>
</dbReference>
<dbReference type="Gene3D" id="3.40.50.1000">
    <property type="entry name" value="HAD superfamily/HAD-like"/>
    <property type="match status" value="1"/>
</dbReference>
<evidence type="ECO:0000313" key="5">
    <source>
        <dbReference type="EMBL" id="GAA3955123.1"/>
    </source>
</evidence>
<dbReference type="GO" id="GO:0016787">
    <property type="term" value="F:hydrolase activity"/>
    <property type="evidence" value="ECO:0007669"/>
    <property type="project" value="UniProtKB-KW"/>
</dbReference>
<dbReference type="Gene3D" id="1.10.150.240">
    <property type="entry name" value="Putative phosphatase, domain 2"/>
    <property type="match status" value="1"/>
</dbReference>
<dbReference type="PRINTS" id="PR00413">
    <property type="entry name" value="HADHALOGNASE"/>
</dbReference>
<gene>
    <name evidence="5" type="ORF">GCM10022278_12140</name>
</gene>
<evidence type="ECO:0000313" key="6">
    <source>
        <dbReference type="Proteomes" id="UP001501337"/>
    </source>
</evidence>
<keyword evidence="3" id="KW-0479">Metal-binding</keyword>
<organism evidence="5 6">
    <name type="scientific">Allohahella marinimesophila</name>
    <dbReference type="NCBI Taxonomy" id="1054972"/>
    <lineage>
        <taxon>Bacteria</taxon>
        <taxon>Pseudomonadati</taxon>
        <taxon>Pseudomonadota</taxon>
        <taxon>Gammaproteobacteria</taxon>
        <taxon>Oceanospirillales</taxon>
        <taxon>Hahellaceae</taxon>
        <taxon>Allohahella</taxon>
    </lineage>
</organism>
<reference evidence="6" key="1">
    <citation type="journal article" date="2019" name="Int. J. Syst. Evol. Microbiol.">
        <title>The Global Catalogue of Microorganisms (GCM) 10K type strain sequencing project: providing services to taxonomists for standard genome sequencing and annotation.</title>
        <authorList>
            <consortium name="The Broad Institute Genomics Platform"/>
            <consortium name="The Broad Institute Genome Sequencing Center for Infectious Disease"/>
            <person name="Wu L."/>
            <person name="Ma J."/>
        </authorList>
    </citation>
    <scope>NUCLEOTIDE SEQUENCE [LARGE SCALE GENOMIC DNA]</scope>
    <source>
        <strain evidence="6">JCM 17555</strain>
    </source>
</reference>
<sequence>MPTIELLISDCDGVIVDSEILTHRILVEALSAYVPLEELEAALEGTFGLMVPDIIELIEKRFDLEVPADFDSKLREQTEKLLATEVQAIPGARDALLAIDLPLAVASNSRRHNLASSVERAGLTERVAGNLFSSDMVPNPKPAPDVYLLAAERMGVAPGHCLVVEDSPTGVLAARRAGMHVIGFTGASHIPPGHDAVLRELGVSAVINNMRDLPDLVAAIMAGKYERAAR</sequence>
<evidence type="ECO:0000256" key="3">
    <source>
        <dbReference type="ARBA" id="ARBA00022723"/>
    </source>
</evidence>
<name>A0ABP7NVS7_9GAMM</name>
<dbReference type="SFLD" id="SFLDG01135">
    <property type="entry name" value="C1.5.6:_HAD__Beta-PGM__Phospha"/>
    <property type="match status" value="1"/>
</dbReference>
<evidence type="ECO:0000256" key="2">
    <source>
        <dbReference type="ARBA" id="ARBA00006171"/>
    </source>
</evidence>
<dbReference type="CDD" id="cd07526">
    <property type="entry name" value="HAD_BPGM_like"/>
    <property type="match status" value="1"/>
</dbReference>
<dbReference type="RefSeq" id="WP_344804339.1">
    <property type="nucleotide sequence ID" value="NZ_BAABBO010000007.1"/>
</dbReference>
<protein>
    <submittedName>
        <fullName evidence="5">HAD family hydrolase</fullName>
    </submittedName>
</protein>
<keyword evidence="4" id="KW-0460">Magnesium</keyword>
<dbReference type="InterPro" id="IPR006439">
    <property type="entry name" value="HAD-SF_hydro_IA"/>
</dbReference>
<evidence type="ECO:0000256" key="1">
    <source>
        <dbReference type="ARBA" id="ARBA00001946"/>
    </source>
</evidence>
<dbReference type="Pfam" id="PF00702">
    <property type="entry name" value="Hydrolase"/>
    <property type="match status" value="1"/>
</dbReference>
<dbReference type="InterPro" id="IPR051600">
    <property type="entry name" value="Beta-PGM-like"/>
</dbReference>
<keyword evidence="5" id="KW-0378">Hydrolase</keyword>
<dbReference type="SFLD" id="SFLDG01129">
    <property type="entry name" value="C1.5:_HAD__Beta-PGM__Phosphata"/>
    <property type="match status" value="1"/>
</dbReference>
<accession>A0ABP7NVS7</accession>
<dbReference type="InterPro" id="IPR023214">
    <property type="entry name" value="HAD_sf"/>
</dbReference>
<dbReference type="EMBL" id="BAABBO010000007">
    <property type="protein sequence ID" value="GAA3955123.1"/>
    <property type="molecule type" value="Genomic_DNA"/>
</dbReference>
<comment type="similarity">
    <text evidence="2">Belongs to the HAD-like hydrolase superfamily. CbbY/CbbZ/Gph/YieH family.</text>
</comment>
<dbReference type="NCBIfam" id="TIGR01509">
    <property type="entry name" value="HAD-SF-IA-v3"/>
    <property type="match status" value="1"/>
</dbReference>
<dbReference type="Proteomes" id="UP001501337">
    <property type="component" value="Unassembled WGS sequence"/>
</dbReference>
<dbReference type="SUPFAM" id="SSF56784">
    <property type="entry name" value="HAD-like"/>
    <property type="match status" value="1"/>
</dbReference>